<dbReference type="PATRIC" id="fig|927665.4.peg.1738"/>
<comment type="caution">
    <text evidence="1">The sequence shown here is derived from an EMBL/GenBank/DDBJ whole genome shotgun (WGS) entry which is preliminary data.</text>
</comment>
<accession>A0A0F5JGY2</accession>
<dbReference type="AlphaFoldDB" id="A0A0F5JGY2"/>
<dbReference type="EMBL" id="AQHV01000010">
    <property type="protein sequence ID" value="KKB57046.1"/>
    <property type="molecule type" value="Genomic_DNA"/>
</dbReference>
<name>A0A0F5JGY2_9BACT</name>
<dbReference type="HOGENOM" id="CLU_3314013_0_0_10"/>
<protein>
    <submittedName>
        <fullName evidence="1">Uncharacterized protein</fullName>
    </submittedName>
</protein>
<evidence type="ECO:0000313" key="1">
    <source>
        <dbReference type="EMBL" id="KKB57046.1"/>
    </source>
</evidence>
<proteinExistence type="predicted"/>
<dbReference type="Proteomes" id="UP000033047">
    <property type="component" value="Unassembled WGS sequence"/>
</dbReference>
<organism evidence="1 2">
    <name type="scientific">Parabacteroides goldsteinii DSM 19448 = WAL 12034</name>
    <dbReference type="NCBI Taxonomy" id="927665"/>
    <lineage>
        <taxon>Bacteria</taxon>
        <taxon>Pseudomonadati</taxon>
        <taxon>Bacteroidota</taxon>
        <taxon>Bacteroidia</taxon>
        <taxon>Bacteroidales</taxon>
        <taxon>Tannerellaceae</taxon>
        <taxon>Parabacteroides</taxon>
    </lineage>
</organism>
<evidence type="ECO:0000313" key="2">
    <source>
        <dbReference type="Proteomes" id="UP000033047"/>
    </source>
</evidence>
<reference evidence="1 2" key="1">
    <citation type="submission" date="2013-04" db="EMBL/GenBank/DDBJ databases">
        <title>The Genome Sequence of Parabacteroides goldsteinii DSM 19448.</title>
        <authorList>
            <consortium name="The Broad Institute Genomics Platform"/>
            <person name="Earl A."/>
            <person name="Ward D."/>
            <person name="Feldgarden M."/>
            <person name="Gevers D."/>
            <person name="Martens E."/>
            <person name="Sakamoto M."/>
            <person name="Benno Y."/>
            <person name="Song Y."/>
            <person name="Liu C."/>
            <person name="Lee J."/>
            <person name="Bolanos M."/>
            <person name="Vaisanen M.L."/>
            <person name="Finegold S.M."/>
            <person name="Walker B."/>
            <person name="Young S."/>
            <person name="Zeng Q."/>
            <person name="Gargeya S."/>
            <person name="Fitzgerald M."/>
            <person name="Haas B."/>
            <person name="Abouelleil A."/>
            <person name="Allen A.W."/>
            <person name="Alvarado L."/>
            <person name="Arachchi H.M."/>
            <person name="Berlin A.M."/>
            <person name="Chapman S.B."/>
            <person name="Gainer-Dewar J."/>
            <person name="Goldberg J."/>
            <person name="Griggs A."/>
            <person name="Gujja S."/>
            <person name="Hansen M."/>
            <person name="Howarth C."/>
            <person name="Imamovic A."/>
            <person name="Ireland A."/>
            <person name="Larimer J."/>
            <person name="McCowan C."/>
            <person name="Murphy C."/>
            <person name="Pearson M."/>
            <person name="Poon T.W."/>
            <person name="Priest M."/>
            <person name="Roberts A."/>
            <person name="Saif S."/>
            <person name="Shea T."/>
            <person name="Sisk P."/>
            <person name="Sykes S."/>
            <person name="Wortman J."/>
            <person name="Nusbaum C."/>
            <person name="Birren B."/>
        </authorList>
    </citation>
    <scope>NUCLEOTIDE SEQUENCE [LARGE SCALE GENOMIC DNA]</scope>
    <source>
        <strain evidence="1 2">DSM 19448</strain>
    </source>
</reference>
<dbReference type="STRING" id="927665.HMPREF1535_01698"/>
<gene>
    <name evidence="1" type="ORF">HMPREF1535_01698</name>
</gene>
<sequence length="39" mass="4733">MSLYDYIWKIMLRKIPYEKEGTRYTAGHRHLAFSRSSIN</sequence>